<comment type="caution">
    <text evidence="3">The sequence shown here is derived from an EMBL/GenBank/DDBJ whole genome shotgun (WGS) entry which is preliminary data.</text>
</comment>
<dbReference type="EMBL" id="MSZU01000111">
    <property type="protein sequence ID" value="OMP83809.1"/>
    <property type="molecule type" value="Genomic_DNA"/>
</dbReference>
<feature type="region of interest" description="Disordered" evidence="1">
    <location>
        <begin position="306"/>
        <end position="363"/>
    </location>
</feature>
<dbReference type="OrthoDB" id="2157530at2759"/>
<dbReference type="InterPro" id="IPR052895">
    <property type="entry name" value="HetReg/Transcr_Mod"/>
</dbReference>
<name>A0A1S8B8F1_9PEZI</name>
<dbReference type="InterPro" id="IPR010730">
    <property type="entry name" value="HET"/>
</dbReference>
<evidence type="ECO:0000256" key="1">
    <source>
        <dbReference type="SAM" id="MobiDB-lite"/>
    </source>
</evidence>
<dbReference type="AlphaFoldDB" id="A0A1S8B8F1"/>
<dbReference type="PANTHER" id="PTHR24148">
    <property type="entry name" value="ANKYRIN REPEAT DOMAIN-CONTAINING PROTEIN 39 HOMOLOG-RELATED"/>
    <property type="match status" value="1"/>
</dbReference>
<evidence type="ECO:0000313" key="4">
    <source>
        <dbReference type="Proteomes" id="UP000190776"/>
    </source>
</evidence>
<feature type="compositionally biased region" description="Basic and acidic residues" evidence="1">
    <location>
        <begin position="342"/>
        <end position="359"/>
    </location>
</feature>
<gene>
    <name evidence="3" type="ORF">BK809_0005190</name>
</gene>
<feature type="domain" description="Heterokaryon incompatibility" evidence="2">
    <location>
        <begin position="193"/>
        <end position="388"/>
    </location>
</feature>
<reference evidence="3 4" key="1">
    <citation type="submission" date="2017-01" db="EMBL/GenBank/DDBJ databases">
        <title>Draft genome sequence of Diplodia seriata F98.1, a fungal species involved in grapevine trunk diseases.</title>
        <authorList>
            <person name="Robert-Siegwald G."/>
            <person name="Vallet J."/>
            <person name="Abou-Mansour E."/>
            <person name="Xu J."/>
            <person name="Rey P."/>
            <person name="Bertsch C."/>
            <person name="Rego C."/>
            <person name="Larignon P."/>
            <person name="Fontaine F."/>
            <person name="Lebrun M.-H."/>
        </authorList>
    </citation>
    <scope>NUCLEOTIDE SEQUENCE [LARGE SCALE GENOMIC DNA]</scope>
    <source>
        <strain evidence="3 4">F98.1</strain>
    </source>
</reference>
<accession>A0A1S8B8F1</accession>
<proteinExistence type="predicted"/>
<feature type="compositionally biased region" description="Acidic residues" evidence="1">
    <location>
        <begin position="756"/>
        <end position="766"/>
    </location>
</feature>
<evidence type="ECO:0000259" key="2">
    <source>
        <dbReference type="Pfam" id="PF06985"/>
    </source>
</evidence>
<dbReference type="STRING" id="420778.A0A1S8B8F1"/>
<dbReference type="Pfam" id="PF06985">
    <property type="entry name" value="HET"/>
    <property type="match status" value="1"/>
</dbReference>
<organism evidence="3 4">
    <name type="scientific">Diplodia seriata</name>
    <dbReference type="NCBI Taxonomy" id="420778"/>
    <lineage>
        <taxon>Eukaryota</taxon>
        <taxon>Fungi</taxon>
        <taxon>Dikarya</taxon>
        <taxon>Ascomycota</taxon>
        <taxon>Pezizomycotina</taxon>
        <taxon>Dothideomycetes</taxon>
        <taxon>Dothideomycetes incertae sedis</taxon>
        <taxon>Botryosphaeriales</taxon>
        <taxon>Botryosphaeriaceae</taxon>
        <taxon>Diplodia</taxon>
    </lineage>
</organism>
<feature type="compositionally biased region" description="Gly residues" evidence="1">
    <location>
        <begin position="728"/>
        <end position="738"/>
    </location>
</feature>
<evidence type="ECO:0000313" key="3">
    <source>
        <dbReference type="EMBL" id="OMP83809.1"/>
    </source>
</evidence>
<dbReference type="Pfam" id="PF26639">
    <property type="entry name" value="Het-6_barrel"/>
    <property type="match status" value="1"/>
</dbReference>
<dbReference type="Proteomes" id="UP000190776">
    <property type="component" value="Unassembled WGS sequence"/>
</dbReference>
<protein>
    <submittedName>
        <fullName evidence="3">Heterokaryon incompatibility protein 6, OR allele</fullName>
    </submittedName>
</protein>
<dbReference type="PANTHER" id="PTHR24148:SF82">
    <property type="entry name" value="HETEROKARYON INCOMPATIBILITY DOMAIN-CONTAINING PROTEIN"/>
    <property type="match status" value="1"/>
</dbReference>
<sequence>MLPITDPDVEAPPNHVPLFSTSHDLELASSHNPLHSSPQEVLRATSLGDDFTKTIDISWWPQDGPRFTDEHGEVLQNVAPSAQLVEDDGQEILAERPPRQIVFCQPGEERSDMPADQITCVMSPNSFYETMVSMFAAMKQTGTVPIHMCPRMYEYTPLSPGHTIRILTLWPGSGDTQLRCETREVALGEGVYYEALSYTWGDQSTGTLISFNGLLLPIAPNLCSALLHLRLPDRPRSLWIDAVCINQLDNEEKSEQVRMMRGIYQEASRVVVWLGPMEDDSDAAMDLVTGDLTAGCDEAAVPSDFEFVDNDQPSRPEGKGKQPANEITRGRQRNVKVTVSSESREHSDDEHTPRGRLEDAESPGERAWTALHALIQRPWWSRAWVLQEYTVPRQEPIFQCGNQVATSKELQQICSIPPRTAEMIASLPTPDFVAIRASFRLSPLFMTRDDFQIEGGLDLMRLLLYSLNTQATDLRDKVIALLGLASQQCRNALVPDYSKSTTQIYTETARHIIQSTGDLNILAINTASPRTAGADPPLPSWVPDWALPTTSRPPPLLQPSLYRASGPYAAYVGPPPPSDPTILEAGGIPLDRIAHVLSADTTTIAPAQGSTNTTTALRRTVRALHDALLSIISARERAAGATTTGAHDAHADALARLHRAATLRLDPDPRVSDQFWRTLVADAMVIRVDDDEDVHGGGSGGGGSLASPAPDGFAELFELFLYGPRPPEGGGGAGGLGVGAMAASSSSTLAEGPDDRGDDDDDDDDGFAPRRTTATATATTSFCGTTTPTAQQQQHLLLTPLTTRIAHVLAPSSSSTRRLFVTEGGRLGVGPAGCAAGDVVAVLMGGEMPFLLREEEGTKTGLVRLVGEAYVHGVMRGEVVEGLPRPGEGLEGCLVVFRIC</sequence>
<feature type="region of interest" description="Disordered" evidence="1">
    <location>
        <begin position="728"/>
        <end position="775"/>
    </location>
</feature>